<accession>A0ABU0G0P9</accession>
<dbReference type="SUPFAM" id="SSF74650">
    <property type="entry name" value="Galactose mutarotase-like"/>
    <property type="match status" value="1"/>
</dbReference>
<dbReference type="EMBL" id="JAUSUN010000049">
    <property type="protein sequence ID" value="MDQ0415773.1"/>
    <property type="molecule type" value="Genomic_DNA"/>
</dbReference>
<dbReference type="InterPro" id="IPR011013">
    <property type="entry name" value="Gal_mutarotase_sf_dom"/>
</dbReference>
<dbReference type="InterPro" id="IPR012341">
    <property type="entry name" value="6hp_glycosidase-like_sf"/>
</dbReference>
<evidence type="ECO:0000256" key="1">
    <source>
        <dbReference type="ARBA" id="ARBA00006768"/>
    </source>
</evidence>
<dbReference type="InterPro" id="IPR008928">
    <property type="entry name" value="6-hairpin_glycosidase_sf"/>
</dbReference>
<evidence type="ECO:0000259" key="5">
    <source>
        <dbReference type="Pfam" id="PF03633"/>
    </source>
</evidence>
<keyword evidence="2" id="KW-0328">Glycosyltransferase</keyword>
<dbReference type="InterPro" id="IPR005194">
    <property type="entry name" value="Glyco_hydro_65_C"/>
</dbReference>
<dbReference type="RefSeq" id="WP_307192682.1">
    <property type="nucleotide sequence ID" value="NZ_JAUSUN010000049.1"/>
</dbReference>
<dbReference type="InterPro" id="IPR005195">
    <property type="entry name" value="Glyco_hydro_65_M"/>
</dbReference>
<proteinExistence type="inferred from homology"/>
<dbReference type="PANTHER" id="PTHR11051">
    <property type="entry name" value="GLYCOSYL HYDROLASE-RELATED"/>
    <property type="match status" value="1"/>
</dbReference>
<protein>
    <submittedName>
        <fullName evidence="7">Glycosyl hydrolase</fullName>
    </submittedName>
</protein>
<feature type="domain" description="Glycoside hydrolase family 65 N-terminal" evidence="6">
    <location>
        <begin position="20"/>
        <end position="256"/>
    </location>
</feature>
<comment type="caution">
    <text evidence="7">The sequence shown here is derived from an EMBL/GenBank/DDBJ whole genome shotgun (WGS) entry which is preliminary data.</text>
</comment>
<gene>
    <name evidence="7" type="ORF">J2S25_004005</name>
</gene>
<dbReference type="Gene3D" id="2.60.420.10">
    <property type="entry name" value="Maltose phosphorylase, domain 3"/>
    <property type="match status" value="1"/>
</dbReference>
<evidence type="ECO:0000259" key="6">
    <source>
        <dbReference type="Pfam" id="PF03636"/>
    </source>
</evidence>
<feature type="domain" description="Glycoside hydrolase family 65 central catalytic" evidence="4">
    <location>
        <begin position="321"/>
        <end position="701"/>
    </location>
</feature>
<dbReference type="PIRSF" id="PIRSF036289">
    <property type="entry name" value="Glycosyl_hydrolase_malt_phosph"/>
    <property type="match status" value="1"/>
</dbReference>
<feature type="domain" description="Glycoside hydrolase family 65 C-terminal" evidence="5">
    <location>
        <begin position="711"/>
        <end position="771"/>
    </location>
</feature>
<dbReference type="InterPro" id="IPR005196">
    <property type="entry name" value="Glyco_hydro_65_N"/>
</dbReference>
<evidence type="ECO:0000313" key="7">
    <source>
        <dbReference type="EMBL" id="MDQ0415773.1"/>
    </source>
</evidence>
<evidence type="ECO:0000313" key="8">
    <source>
        <dbReference type="Proteomes" id="UP001242313"/>
    </source>
</evidence>
<dbReference type="Pfam" id="PF03636">
    <property type="entry name" value="Glyco_hydro_65N"/>
    <property type="match status" value="1"/>
</dbReference>
<dbReference type="InterPro" id="IPR037018">
    <property type="entry name" value="GH65_N"/>
</dbReference>
<dbReference type="Gene3D" id="1.50.10.10">
    <property type="match status" value="1"/>
</dbReference>
<keyword evidence="3" id="KW-0808">Transferase</keyword>
<organism evidence="7 8">
    <name type="scientific">Mesobacillus stamsii</name>
    <dbReference type="NCBI Taxonomy" id="225347"/>
    <lineage>
        <taxon>Bacteria</taxon>
        <taxon>Bacillati</taxon>
        <taxon>Bacillota</taxon>
        <taxon>Bacilli</taxon>
        <taxon>Bacillales</taxon>
        <taxon>Bacillaceae</taxon>
        <taxon>Mesobacillus</taxon>
    </lineage>
</organism>
<dbReference type="Gene3D" id="2.70.98.40">
    <property type="entry name" value="Glycoside hydrolase, family 65, N-terminal domain"/>
    <property type="match status" value="1"/>
</dbReference>
<evidence type="ECO:0000259" key="4">
    <source>
        <dbReference type="Pfam" id="PF03632"/>
    </source>
</evidence>
<dbReference type="Pfam" id="PF03632">
    <property type="entry name" value="Glyco_hydro_65m"/>
    <property type="match status" value="1"/>
</dbReference>
<name>A0ABU0G0P9_9BACI</name>
<evidence type="ECO:0000256" key="3">
    <source>
        <dbReference type="ARBA" id="ARBA00022679"/>
    </source>
</evidence>
<dbReference type="SUPFAM" id="SSF48208">
    <property type="entry name" value="Six-hairpin glycosidases"/>
    <property type="match status" value="1"/>
</dbReference>
<keyword evidence="8" id="KW-1185">Reference proteome</keyword>
<dbReference type="InterPro" id="IPR017045">
    <property type="entry name" value="Malt_Pase/Glycosyl_Hdrlase"/>
</dbReference>
<sequence>MMNYDLGKGKYANWVVSDVSFSADTLGKTESIMYLGNGYMGLRSVAEEPYLEETRNLFVAGTFNKFDRNEVTELPNIADITRVNITIDGERFSLEFGSVKNYVKQLNLKTAELIRSFEWKSPKGKELRFNFRRFVSLDNLHLIGMKMEVESLTHPVSIGFDSGIDSQMTNSGVQHFHEGDKRIFDKKFIQLVQTTTESKVDVVLNTAHELSVNGIKVDVEPIMGMDRRKVWLQYSLDLQPGDTLAMEKLTTIHTSRDKEYAAQEYQLELLREKSMENLRTASLKGYENVYKEHVAAWDAKVWNKYNFTVNSEDPFDALALRFAIYHLTVMTPAHDERMGIGAKALSGEGYKGHSFWDTEVFILPFFIYSNPEVAKSLLKYRYHGLVGARKKAAENGYEGTMYPWEAAWPTDGEVTPIWGAVDIVTGKQTKIWSGFIEQHITADIAFAVWQYYKITNDQEFMNLYGYEIIFDTASFWASRLEWNEQKQEYQINNVVGPDEYKEHVDNNAFTNHMAHFNISLAMKYYEELKGKNPEILEGLESKLKLTDSYKSWEEKLEKIYLPQPRKEDMVIPQDDTYLNKRVIDLEKYKNQSKVGTLFNDYNLEQVNEIQVSKQADIMILFLILANRFSPEVKQANFDYYEPKTLHDSSLSLSTHAILANDLGREELAYSLFRRATEIDLGPAMNSSDHGVHAASLGGIWQSVVLGFGGVRMVDGKLRINPRLPKHWKDLSFTINWQGSKLQLHMDHSTLTITTEKEVSLIIEVFGQKYEVTGETKINYKKQNVEV</sequence>
<comment type="similarity">
    <text evidence="1">Belongs to the glycosyl hydrolase 65 family.</text>
</comment>
<evidence type="ECO:0000256" key="2">
    <source>
        <dbReference type="ARBA" id="ARBA00022676"/>
    </source>
</evidence>
<reference evidence="7 8" key="1">
    <citation type="submission" date="2023-07" db="EMBL/GenBank/DDBJ databases">
        <title>Genomic Encyclopedia of Type Strains, Phase IV (KMG-IV): sequencing the most valuable type-strain genomes for metagenomic binning, comparative biology and taxonomic classification.</title>
        <authorList>
            <person name="Goeker M."/>
        </authorList>
    </citation>
    <scope>NUCLEOTIDE SEQUENCE [LARGE SCALE GENOMIC DNA]</scope>
    <source>
        <strain evidence="7 8">DSM 19598</strain>
    </source>
</reference>
<keyword evidence="7" id="KW-0378">Hydrolase</keyword>
<dbReference type="GO" id="GO:0016787">
    <property type="term" value="F:hydrolase activity"/>
    <property type="evidence" value="ECO:0007669"/>
    <property type="project" value="UniProtKB-KW"/>
</dbReference>
<dbReference type="Pfam" id="PF03633">
    <property type="entry name" value="Glyco_hydro_65C"/>
    <property type="match status" value="1"/>
</dbReference>
<dbReference type="PANTHER" id="PTHR11051:SF8">
    <property type="entry name" value="PROTEIN-GLUCOSYLGALACTOSYLHYDROXYLYSINE GLUCOSIDASE"/>
    <property type="match status" value="1"/>
</dbReference>
<dbReference type="Proteomes" id="UP001242313">
    <property type="component" value="Unassembled WGS sequence"/>
</dbReference>